<keyword evidence="4" id="KW-0433">Leucine-rich repeat</keyword>
<dbReference type="PANTHER" id="PTHR48063:SF101">
    <property type="entry name" value="LRR RECEPTOR-LIKE SERINE_THREONINE-PROTEIN KINASE FLS2"/>
    <property type="match status" value="1"/>
</dbReference>
<dbReference type="GO" id="GO:0051707">
    <property type="term" value="P:response to other organism"/>
    <property type="evidence" value="ECO:0007669"/>
    <property type="project" value="UniProtKB-ARBA"/>
</dbReference>
<dbReference type="FunFam" id="3.80.10.10:FF:000095">
    <property type="entry name" value="LRR receptor-like serine/threonine-protein kinase GSO1"/>
    <property type="match status" value="2"/>
</dbReference>
<dbReference type="PANTHER" id="PTHR48063">
    <property type="entry name" value="LRR RECEPTOR-LIKE KINASE"/>
    <property type="match status" value="1"/>
</dbReference>
<keyword evidence="9 11" id="KW-0472">Membrane</keyword>
<protein>
    <recommendedName>
        <fullName evidence="17">Leucine-rich repeat-containing N-terminal plant-type domain-containing protein</fullName>
    </recommendedName>
</protein>
<dbReference type="PROSITE" id="PS51450">
    <property type="entry name" value="LRR"/>
    <property type="match status" value="2"/>
</dbReference>
<dbReference type="InterPro" id="IPR055414">
    <property type="entry name" value="LRR_R13L4/SHOC2-like"/>
</dbReference>
<sequence length="1894" mass="210866">MNMMIAFQLKQHVLFLVMLVIGSMMLPPLLATFEIQCIDRERRALLKFKQDLGDVEGVLSSWESDQDCCKWRGIRCDNETNHVTTLDFSTLTDSLPELQHLNYLHLSRVFHAYSTNLDWLYTLHSLEYLDLSFVNLSQATNWLPALAKLPLLRELHLRWCDLPEIILSSSHPTMMNFSSLAVLDLSDNYLSPHSIYPWIFNLSGSISYVDLSGNSLQGSIPDAFRNMASLSYLDMSRTQIEGGIPRFLGNLSLLETLRLGRNELYGSIPDDIGNLFNLNVLDLSYNQLSGTLPESIGRLSKLENLYLGSNHLEDIISEVHLFNLSMLRELDLSFNSFQFKIRSGFVPPFQLKVILLTNCAQGPQFPEWLRTQHNFSQIDISRAQISDTIPAWFWDLSSTKLVLLNFSYNQIYGVLPDLTSKLSSHSIVDLSSNKLEGPLPLLPPSIEILHLFQNRFSGSLESLCNSEDLSQLDVSDNFLTGKFPDCFQHIGSSIKILNLANNNLSGSIFPIGPECQLESLNLRNNNFDGEFPQSLRSCRDLRVIDLEKNKLSGSVPASIGDNWPSLVVLSLRSNELYGEIPSSICHMTQLQILDLSLNRINGTIPKCFNNLTAMAQEQSLTPNLVLSHLSFKSFKSFKANGLFYVSYVEESAFIMWKGKESEYKNNLGLVKFIDLSSNHLTGGIPNEITSLVGLVSLNLSRNFITGSIPPHIGRLHLIDFLDLSRNKLSGVIPMSLAQLTYIGVLDLSYNNLSGRIPSSTQLQSFNVSAYTGNSGLCGPPVTNTCPGEEVTRILEKIGDPDEEDALITTGFYISLGLGFVFGFWGTCGSLLFKKSWRHTFFKKLNNFRSNHGDDSDATDSSSDDDDEMVEEDDGREEYGFFLKVFEEDTLLKEFYEKNFVKGEFSCLMCGALGGKGTGKKFKGCLALVQHSIAIAKTKKRRAHRAFGQAVCKVLDCDIDRLPSIVSSLSDKSGETEIVFMQGNLNGDKKESSIITVNNADSVEGNNGEVVPENEPIGTEVLPYGDGRDMNTAKRYFISKPFDLNKNGYYKKLRNMASLSYLDMSYNQIEGGIPRSLGNLSLLETLNLAGNELYGELPEVMKNLFQHTENKLKHLAISGNRLNGSIPEDIGNLFNLNVLDLSHNQLSGTLPESIGRLSKLEVFYLGSNHLEGIISEVHLFNLSMLRELDLSFNSFQFKIRSAFVPPFQLKVILLTNCTQGPQFPEWLRTQHNFSQIDISRAQISDTIPAWFWDLSSTKLVLLNFSYNQIYGVLPDLTSKLSSHSIVDLSSNKLEGPLPLLPPNIEILHLFQNRFSGSLESLCNSEDLSQLDVSDNFLTGKFPDCFQHIGSSIKVLNLANNNLSGSIFPIGPECQLESLNLRNNNFDGEFPQSLRSCRDLQVIDLGKIKLSGSVPASIGDNWPSLVVLSLRSNELYGEIPSSICHMTQLQILDLSLNRINGTIPKCFNNLTAMAQEKSLTPNLVLSHLSFKSFKSFKANGLFYVSYFEESAFIMWKGKESEYKNNLGLVKFIDLSSNHLTGGIPNEITCLVGLVSLNLSRNFITGSIPPHIGRLHLIDFLDLSRNKLSGVIPMSLAQLTYIGVLDLSYNNLSGRIPSSTQLQSFNVSAYTGNSGLCGPPVTDTCPVDEVTRILEKTGDPDEEDALITTGFYISLGLGFVFGFWGTCGSLLFKKSWRHTFFKKLNNFRSNHGDDSDATDSSSDDDDEMVEEDDGREEYGFFLKVFEEDTLLKEFYEKNFAKGEFSCLMCGALGGKGTGKKFKGCLALVQHSIAIAKTKKRRAHRAFGQAVFKVLDCDIDRLPSIVSSLSDKSGETEGNLNGDKKESSIITVNNADSVEGNNGEVVPENEPIGTEVLPYGDGRDMVCVVGDILECFEV</sequence>
<feature type="domain" description="Disease resistance R13L4/SHOC-2-like LRR" evidence="14">
    <location>
        <begin position="1045"/>
        <end position="1237"/>
    </location>
</feature>
<feature type="domain" description="Disease resistance R13L4/SHOC-2-like LRR" evidence="14">
    <location>
        <begin position="170"/>
        <end position="380"/>
    </location>
</feature>
<comment type="subcellular location">
    <subcellularLocation>
        <location evidence="1">Cell membrane</location>
        <topology evidence="1">Single-pass type I membrane protein</topology>
    </subcellularLocation>
</comment>
<dbReference type="GO" id="GO:0005886">
    <property type="term" value="C:plasma membrane"/>
    <property type="evidence" value="ECO:0007669"/>
    <property type="project" value="UniProtKB-SubCell"/>
</dbReference>
<evidence type="ECO:0000256" key="6">
    <source>
        <dbReference type="ARBA" id="ARBA00022729"/>
    </source>
</evidence>
<keyword evidence="8 11" id="KW-1133">Transmembrane helix</keyword>
<keyword evidence="5 11" id="KW-0812">Transmembrane</keyword>
<evidence type="ECO:0000259" key="13">
    <source>
        <dbReference type="Pfam" id="PF08263"/>
    </source>
</evidence>
<evidence type="ECO:0000256" key="5">
    <source>
        <dbReference type="ARBA" id="ARBA00022692"/>
    </source>
</evidence>
<evidence type="ECO:0000313" key="15">
    <source>
        <dbReference type="EMBL" id="KAG8386421.1"/>
    </source>
</evidence>
<dbReference type="SUPFAM" id="SSF52047">
    <property type="entry name" value="RNI-like"/>
    <property type="match status" value="1"/>
</dbReference>
<keyword evidence="3" id="KW-1003">Cell membrane</keyword>
<evidence type="ECO:0000313" key="16">
    <source>
        <dbReference type="Proteomes" id="UP000826271"/>
    </source>
</evidence>
<dbReference type="InterPro" id="IPR046956">
    <property type="entry name" value="RLP23-like"/>
</dbReference>
<keyword evidence="6 12" id="KW-0732">Signal</keyword>
<evidence type="ECO:0000256" key="7">
    <source>
        <dbReference type="ARBA" id="ARBA00022737"/>
    </source>
</evidence>
<dbReference type="InterPro" id="IPR032675">
    <property type="entry name" value="LRR_dom_sf"/>
</dbReference>
<dbReference type="Proteomes" id="UP000826271">
    <property type="component" value="Unassembled WGS sequence"/>
</dbReference>
<dbReference type="InterPro" id="IPR003591">
    <property type="entry name" value="Leu-rich_rpt_typical-subtyp"/>
</dbReference>
<evidence type="ECO:0000256" key="11">
    <source>
        <dbReference type="SAM" id="Phobius"/>
    </source>
</evidence>
<evidence type="ECO:0000256" key="2">
    <source>
        <dbReference type="ARBA" id="ARBA00009592"/>
    </source>
</evidence>
<dbReference type="FunFam" id="3.80.10.10:FF:000041">
    <property type="entry name" value="LRR receptor-like serine/threonine-protein kinase ERECTA"/>
    <property type="match status" value="2"/>
</dbReference>
<comment type="similarity">
    <text evidence="2">Belongs to the RLP family.</text>
</comment>
<dbReference type="SUPFAM" id="SSF52058">
    <property type="entry name" value="L domain-like"/>
    <property type="match status" value="3"/>
</dbReference>
<comment type="caution">
    <text evidence="15">The sequence shown here is derived from an EMBL/GenBank/DDBJ whole genome shotgun (WGS) entry which is preliminary data.</text>
</comment>
<evidence type="ECO:0000256" key="3">
    <source>
        <dbReference type="ARBA" id="ARBA00022475"/>
    </source>
</evidence>
<keyword evidence="10" id="KW-0325">Glycoprotein</keyword>
<dbReference type="Pfam" id="PF23598">
    <property type="entry name" value="LRR_14"/>
    <property type="match status" value="2"/>
</dbReference>
<keyword evidence="16" id="KW-1185">Reference proteome</keyword>
<feature type="domain" description="Leucine-rich repeat-containing N-terminal plant-type" evidence="13">
    <location>
        <begin position="39"/>
        <end position="77"/>
    </location>
</feature>
<evidence type="ECO:0000256" key="10">
    <source>
        <dbReference type="ARBA" id="ARBA00023180"/>
    </source>
</evidence>
<feature type="chain" id="PRO_5043720080" description="Leucine-rich repeat-containing N-terminal plant-type domain-containing protein" evidence="12">
    <location>
        <begin position="32"/>
        <end position="1894"/>
    </location>
</feature>
<feature type="transmembrane region" description="Helical" evidence="11">
    <location>
        <begin position="1668"/>
        <end position="1689"/>
    </location>
</feature>
<reference evidence="15" key="1">
    <citation type="submission" date="2019-10" db="EMBL/GenBank/DDBJ databases">
        <authorList>
            <person name="Zhang R."/>
            <person name="Pan Y."/>
            <person name="Wang J."/>
            <person name="Ma R."/>
            <person name="Yu S."/>
        </authorList>
    </citation>
    <scope>NUCLEOTIDE SEQUENCE</scope>
    <source>
        <strain evidence="15">LA-IB0</strain>
        <tissue evidence="15">Leaf</tissue>
    </source>
</reference>
<accession>A0AAV6XTS9</accession>
<dbReference type="EMBL" id="WHWC01000003">
    <property type="protein sequence ID" value="KAG8386421.1"/>
    <property type="molecule type" value="Genomic_DNA"/>
</dbReference>
<evidence type="ECO:0000256" key="4">
    <source>
        <dbReference type="ARBA" id="ARBA00022614"/>
    </source>
</evidence>
<dbReference type="PRINTS" id="PR00019">
    <property type="entry name" value="LEURICHRPT"/>
</dbReference>
<dbReference type="InterPro" id="IPR013210">
    <property type="entry name" value="LRR_N_plant-typ"/>
</dbReference>
<dbReference type="FunFam" id="3.80.10.10:FF:000111">
    <property type="entry name" value="LRR receptor-like serine/threonine-protein kinase ERECTA"/>
    <property type="match status" value="2"/>
</dbReference>
<dbReference type="Gene3D" id="3.80.10.10">
    <property type="entry name" value="Ribonuclease Inhibitor"/>
    <property type="match status" value="6"/>
</dbReference>
<name>A0AAV6XTS9_9LAMI</name>
<evidence type="ECO:0000256" key="12">
    <source>
        <dbReference type="SAM" id="SignalP"/>
    </source>
</evidence>
<dbReference type="Pfam" id="PF00560">
    <property type="entry name" value="LRR_1"/>
    <property type="match status" value="12"/>
</dbReference>
<evidence type="ECO:0000256" key="8">
    <source>
        <dbReference type="ARBA" id="ARBA00022989"/>
    </source>
</evidence>
<dbReference type="SMART" id="SM00365">
    <property type="entry name" value="LRR_SD22"/>
    <property type="match status" value="5"/>
</dbReference>
<evidence type="ECO:0000256" key="9">
    <source>
        <dbReference type="ARBA" id="ARBA00023136"/>
    </source>
</evidence>
<gene>
    <name evidence="15" type="ORF">BUALT_Bualt03G0147000</name>
</gene>
<proteinExistence type="inferred from homology"/>
<keyword evidence="7" id="KW-0677">Repeat</keyword>
<dbReference type="GO" id="GO:0006952">
    <property type="term" value="P:defense response"/>
    <property type="evidence" value="ECO:0007669"/>
    <property type="project" value="UniProtKB-ARBA"/>
</dbReference>
<dbReference type="InterPro" id="IPR001611">
    <property type="entry name" value="Leu-rich_rpt"/>
</dbReference>
<dbReference type="Pfam" id="PF08263">
    <property type="entry name" value="LRRNT_2"/>
    <property type="match status" value="1"/>
</dbReference>
<organism evidence="15 16">
    <name type="scientific">Buddleja alternifolia</name>
    <dbReference type="NCBI Taxonomy" id="168488"/>
    <lineage>
        <taxon>Eukaryota</taxon>
        <taxon>Viridiplantae</taxon>
        <taxon>Streptophyta</taxon>
        <taxon>Embryophyta</taxon>
        <taxon>Tracheophyta</taxon>
        <taxon>Spermatophyta</taxon>
        <taxon>Magnoliopsida</taxon>
        <taxon>eudicotyledons</taxon>
        <taxon>Gunneridae</taxon>
        <taxon>Pentapetalae</taxon>
        <taxon>asterids</taxon>
        <taxon>lamiids</taxon>
        <taxon>Lamiales</taxon>
        <taxon>Scrophulariaceae</taxon>
        <taxon>Buddlejeae</taxon>
        <taxon>Buddleja</taxon>
    </lineage>
</organism>
<dbReference type="SMART" id="SM00369">
    <property type="entry name" value="LRR_TYP"/>
    <property type="match status" value="13"/>
</dbReference>
<evidence type="ECO:0008006" key="17">
    <source>
        <dbReference type="Google" id="ProtNLM"/>
    </source>
</evidence>
<evidence type="ECO:0000259" key="14">
    <source>
        <dbReference type="Pfam" id="PF23598"/>
    </source>
</evidence>
<evidence type="ECO:0000256" key="1">
    <source>
        <dbReference type="ARBA" id="ARBA00004251"/>
    </source>
</evidence>
<feature type="signal peptide" evidence="12">
    <location>
        <begin position="1"/>
        <end position="31"/>
    </location>
</feature>